<comment type="caution">
    <text evidence="1">The sequence shown here is derived from an EMBL/GenBank/DDBJ whole genome shotgun (WGS) entry which is preliminary data.</text>
</comment>
<organism evidence="1 2">
    <name type="scientific">Haladaptatus paucihalophilus DX253</name>
    <dbReference type="NCBI Taxonomy" id="797209"/>
    <lineage>
        <taxon>Archaea</taxon>
        <taxon>Methanobacteriati</taxon>
        <taxon>Methanobacteriota</taxon>
        <taxon>Stenosarchaea group</taxon>
        <taxon>Halobacteria</taxon>
        <taxon>Halobacteriales</taxon>
        <taxon>Haladaptataceae</taxon>
        <taxon>Haladaptatus</taxon>
    </lineage>
</organism>
<protein>
    <submittedName>
        <fullName evidence="1">Uncharacterized protein</fullName>
    </submittedName>
</protein>
<accession>E7QQP8</accession>
<name>E7QQP8_HALPU</name>
<gene>
    <name evidence="1" type="ORF">ZOD2009_05592</name>
</gene>
<dbReference type="EMBL" id="AEMG01000004">
    <property type="protein sequence ID" value="EFW93312.1"/>
    <property type="molecule type" value="Genomic_DNA"/>
</dbReference>
<sequence length="46" mass="5369">MTHRNERRIRRTIDDTPVDDIPDLADASIARIERRVTTEYARNTGT</sequence>
<reference evidence="1 2" key="1">
    <citation type="journal article" date="2014" name="ISME J.">
        <title>Trehalose/2-sulfotrehalose biosynthesis and glycine-betaine uptake are widely spread mechanisms for osmoadaptation in the Halobacteriales.</title>
        <authorList>
            <person name="Youssef N.H."/>
            <person name="Savage-Ashlock K.N."/>
            <person name="McCully A.L."/>
            <person name="Luedtke B."/>
            <person name="Shaw E.I."/>
            <person name="Hoff W.D."/>
            <person name="Elshahed M.S."/>
        </authorList>
    </citation>
    <scope>NUCLEOTIDE SEQUENCE [LARGE SCALE GENOMIC DNA]</scope>
    <source>
        <strain evidence="1 2">DX253</strain>
    </source>
</reference>
<evidence type="ECO:0000313" key="1">
    <source>
        <dbReference type="EMBL" id="EFW93312.1"/>
    </source>
</evidence>
<dbReference type="PATRIC" id="fig|797209.4.peg.1114"/>
<evidence type="ECO:0000313" key="2">
    <source>
        <dbReference type="Proteomes" id="UP000003751"/>
    </source>
</evidence>
<proteinExistence type="predicted"/>
<dbReference type="AlphaFoldDB" id="E7QQP8"/>
<dbReference type="Proteomes" id="UP000003751">
    <property type="component" value="Unassembled WGS sequence"/>
</dbReference>